<keyword evidence="3" id="KW-1185">Reference proteome</keyword>
<evidence type="ECO:0000256" key="1">
    <source>
        <dbReference type="SAM" id="Phobius"/>
    </source>
</evidence>
<proteinExistence type="predicted"/>
<dbReference type="Proteomes" id="UP000632740">
    <property type="component" value="Unassembled WGS sequence"/>
</dbReference>
<feature type="transmembrane region" description="Helical" evidence="1">
    <location>
        <begin position="80"/>
        <end position="103"/>
    </location>
</feature>
<keyword evidence="1" id="KW-1133">Transmembrane helix</keyword>
<sequence>MESGRRNERTSSASWGDRQLVLNAWFFASGSALAGLGLLVTAFMTSTWQLAAAAVLLFGTTCAQASIIRRRRAVLNHGDLDLAGHAAMVGALSLLGFIAAVVLCSTAT</sequence>
<dbReference type="EMBL" id="BONK01000004">
    <property type="protein sequence ID" value="GIG20615.1"/>
    <property type="molecule type" value="Genomic_DNA"/>
</dbReference>
<feature type="transmembrane region" description="Helical" evidence="1">
    <location>
        <begin position="20"/>
        <end position="44"/>
    </location>
</feature>
<evidence type="ECO:0000313" key="3">
    <source>
        <dbReference type="Proteomes" id="UP000632740"/>
    </source>
</evidence>
<dbReference type="RefSeq" id="WP_203750312.1">
    <property type="nucleotide sequence ID" value="NZ_BONK01000004.1"/>
</dbReference>
<comment type="caution">
    <text evidence="2">The sequence shown here is derived from an EMBL/GenBank/DDBJ whole genome shotgun (WGS) entry which is preliminary data.</text>
</comment>
<gene>
    <name evidence="2" type="ORF">Cch01nite_13390</name>
</gene>
<reference evidence="2" key="1">
    <citation type="submission" date="2021-01" db="EMBL/GenBank/DDBJ databases">
        <title>Whole genome shotgun sequence of Cellulomonas chitinilytica NBRC 110799.</title>
        <authorList>
            <person name="Komaki H."/>
            <person name="Tamura T."/>
        </authorList>
    </citation>
    <scope>NUCLEOTIDE SEQUENCE</scope>
    <source>
        <strain evidence="2">NBRC 110799</strain>
    </source>
</reference>
<evidence type="ECO:0000313" key="2">
    <source>
        <dbReference type="EMBL" id="GIG20615.1"/>
    </source>
</evidence>
<organism evidence="2 3">
    <name type="scientific">Cellulomonas chitinilytica</name>
    <dbReference type="NCBI Taxonomy" id="398759"/>
    <lineage>
        <taxon>Bacteria</taxon>
        <taxon>Bacillati</taxon>
        <taxon>Actinomycetota</taxon>
        <taxon>Actinomycetes</taxon>
        <taxon>Micrococcales</taxon>
        <taxon>Cellulomonadaceae</taxon>
        <taxon>Cellulomonas</taxon>
    </lineage>
</organism>
<name>A0A919TYH9_9CELL</name>
<dbReference type="AlphaFoldDB" id="A0A919TYH9"/>
<protein>
    <submittedName>
        <fullName evidence="2">Uncharacterized protein</fullName>
    </submittedName>
</protein>
<keyword evidence="1" id="KW-0472">Membrane</keyword>
<feature type="transmembrane region" description="Helical" evidence="1">
    <location>
        <begin position="50"/>
        <end position="68"/>
    </location>
</feature>
<keyword evidence="1" id="KW-0812">Transmembrane</keyword>
<accession>A0A919TYH9</accession>